<feature type="transmembrane region" description="Helical" evidence="1">
    <location>
        <begin position="537"/>
        <end position="558"/>
    </location>
</feature>
<reference evidence="2" key="1">
    <citation type="submission" date="2020-01" db="EMBL/GenBank/DDBJ databases">
        <title>Vaginal microbiome of pregnant Indian women: Insights into the genome of dominants Lactobacillus species.</title>
        <authorList>
            <person name="Das B."/>
            <person name="Mehta O."/>
            <person name="Ghosh T.S."/>
            <person name="Kothidar A."/>
            <person name="Gowtham M.R."/>
            <person name="Mitra R."/>
            <person name="Kshetrapal P."/>
            <person name="Wadhwa N."/>
            <person name="Thiruvengadam R."/>
            <person name="Nair G.B."/>
            <person name="Bhatnagar S."/>
            <person name="Das B."/>
        </authorList>
    </citation>
    <scope>NUCLEOTIDE SEQUENCE</scope>
    <source>
        <strain evidence="2">Indica</strain>
    </source>
</reference>
<evidence type="ECO:0000313" key="2">
    <source>
        <dbReference type="EMBL" id="NDJ74512.1"/>
    </source>
</evidence>
<dbReference type="RefSeq" id="WP_162014244.1">
    <property type="nucleotide sequence ID" value="NZ_CAZZQF010000001.1"/>
</dbReference>
<protein>
    <submittedName>
        <fullName evidence="2">Cell division protein</fullName>
    </submittedName>
</protein>
<keyword evidence="2" id="KW-0131">Cell cycle</keyword>
<organism evidence="2">
    <name type="scientific">Lactobacillus paragasseri</name>
    <dbReference type="NCBI Taxonomy" id="2107999"/>
    <lineage>
        <taxon>Bacteria</taxon>
        <taxon>Bacillati</taxon>
        <taxon>Bacillota</taxon>
        <taxon>Bacilli</taxon>
        <taxon>Lactobacillales</taxon>
        <taxon>Lactobacillaceae</taxon>
        <taxon>Lactobacillus</taxon>
    </lineage>
</organism>
<feature type="transmembrane region" description="Helical" evidence="1">
    <location>
        <begin position="313"/>
        <end position="333"/>
    </location>
</feature>
<feature type="transmembrane region" description="Helical" evidence="1">
    <location>
        <begin position="80"/>
        <end position="98"/>
    </location>
</feature>
<name>A0A6B2FZM4_9LACO</name>
<dbReference type="EMBL" id="JAADJO010000023">
    <property type="protein sequence ID" value="NDJ74512.1"/>
    <property type="molecule type" value="Genomic_DNA"/>
</dbReference>
<feature type="transmembrane region" description="Helical" evidence="1">
    <location>
        <begin position="353"/>
        <end position="371"/>
    </location>
</feature>
<dbReference type="GO" id="GO:0051301">
    <property type="term" value="P:cell division"/>
    <property type="evidence" value="ECO:0007669"/>
    <property type="project" value="UniProtKB-KW"/>
</dbReference>
<comment type="caution">
    <text evidence="2">The sequence shown here is derived from an EMBL/GenBank/DDBJ whole genome shotgun (WGS) entry which is preliminary data.</text>
</comment>
<feature type="transmembrane region" description="Helical" evidence="1">
    <location>
        <begin position="16"/>
        <end position="35"/>
    </location>
</feature>
<feature type="transmembrane region" description="Helical" evidence="1">
    <location>
        <begin position="135"/>
        <end position="153"/>
    </location>
</feature>
<feature type="transmembrane region" description="Helical" evidence="1">
    <location>
        <begin position="233"/>
        <end position="254"/>
    </location>
</feature>
<feature type="transmembrane region" description="Helical" evidence="1">
    <location>
        <begin position="205"/>
        <end position="221"/>
    </location>
</feature>
<feature type="transmembrane region" description="Helical" evidence="1">
    <location>
        <begin position="378"/>
        <end position="396"/>
    </location>
</feature>
<evidence type="ECO:0000256" key="1">
    <source>
        <dbReference type="SAM" id="Phobius"/>
    </source>
</evidence>
<keyword evidence="1" id="KW-0812">Transmembrane</keyword>
<feature type="transmembrane region" description="Helical" evidence="1">
    <location>
        <begin position="159"/>
        <end position="177"/>
    </location>
</feature>
<dbReference type="AlphaFoldDB" id="A0A6B2FZM4"/>
<accession>A0A6B2FZM4</accession>
<keyword evidence="1" id="KW-0472">Membrane</keyword>
<gene>
    <name evidence="2" type="ORF">GWG61_08580</name>
</gene>
<sequence>MKNIDIKKYKSKVIDYLIPIILSLVIATILIWTILSTRSGLTLDDTAFHFHRFYDTNQQIKNHNFSYFQMNYGMGESGRIVNALYGPFFAYIMGYLLLFCSSWLRFQVVITYLIFLVGGLGVYHLSRKVKMTRTVSSVITALFLTTGYIAYWLRSNAFNSWGAVLIPFVLIQGINLLNNYKKRFSWISLGVVMAIVAQVHLLSTFFSILALIPFFIYGLILSENKRQMWFDVFKAVVLFVVLTANVWGAFLLLYPTNQMASPIDFSPVLTSVNLSLAGTSTMWTSITEVTLLLFIVQIIYVAFNFKSSRINTFVTLEGLVFFYLSSNLFPWQFVKDNFPAVTGYLQFPNRFTVVAYPLLFVGVGLTITELIKKHGKKLGLLASGLAIVIVLFNVRADFNEINNNISYNKGITNSSREMQEKGLEAYINKIDINTPDYLPVQKKIKSADVTGMLMNMAPQRKNFSKKVLSGGRLEIKWNGKTAKSTTLPVFIYHQSELTVNGKKVNPKLNKIGMPIVKSKQGQNTAILSFKTPTWFTILLYISILGWVVMLIYGVFRLVKIVKK</sequence>
<keyword evidence="1" id="KW-1133">Transmembrane helix</keyword>
<proteinExistence type="predicted"/>
<feature type="transmembrane region" description="Helical" evidence="1">
    <location>
        <begin position="104"/>
        <end position="123"/>
    </location>
</feature>
<keyword evidence="2" id="KW-0132">Cell division</keyword>
<feature type="transmembrane region" description="Helical" evidence="1">
    <location>
        <begin position="274"/>
        <end position="301"/>
    </location>
</feature>